<keyword evidence="4" id="KW-1185">Reference proteome</keyword>
<evidence type="ECO:0000313" key="2">
    <source>
        <dbReference type="EMBL" id="MCV7224446.1"/>
    </source>
</evidence>
<comment type="caution">
    <text evidence="2">The sequence shown here is derived from an EMBL/GenBank/DDBJ whole genome shotgun (WGS) entry which is preliminary data.</text>
</comment>
<gene>
    <name evidence="2" type="ORF">H7J73_00090</name>
    <name evidence="3" type="ORF">H7J73_23700</name>
</gene>
<protein>
    <submittedName>
        <fullName evidence="2">ABC transporter permease</fullName>
    </submittedName>
</protein>
<keyword evidence="1" id="KW-0472">Membrane</keyword>
<evidence type="ECO:0000256" key="1">
    <source>
        <dbReference type="SAM" id="Phobius"/>
    </source>
</evidence>
<name>A0ABT3C5F6_9MYCO</name>
<keyword evidence="1" id="KW-0812">Transmembrane</keyword>
<evidence type="ECO:0000313" key="4">
    <source>
        <dbReference type="Proteomes" id="UP001526201"/>
    </source>
</evidence>
<dbReference type="EMBL" id="JACKTY010000038">
    <property type="protein sequence ID" value="MCV7229025.1"/>
    <property type="molecule type" value="Genomic_DNA"/>
</dbReference>
<sequence length="33" mass="3320">GNAVRTSLIVVVSVTLLISLAVYGANGNFNLSG</sequence>
<feature type="non-terminal residue" evidence="2">
    <location>
        <position position="1"/>
    </location>
</feature>
<dbReference type="Proteomes" id="UP001526201">
    <property type="component" value="Unassembled WGS sequence"/>
</dbReference>
<proteinExistence type="predicted"/>
<evidence type="ECO:0000313" key="3">
    <source>
        <dbReference type="EMBL" id="MCV7229025.1"/>
    </source>
</evidence>
<reference evidence="2 4" key="2">
    <citation type="journal article" date="2022" name="BMC Genomics">
        <title>Comparative genome analysis of mycobacteria focusing on tRNA and non-coding RNA.</title>
        <authorList>
            <person name="Behra P.R.K."/>
            <person name="Pettersson B.M.F."/>
            <person name="Ramesh M."/>
            <person name="Das S."/>
            <person name="Dasgupta S."/>
            <person name="Kirsebom L.A."/>
        </authorList>
    </citation>
    <scope>NUCLEOTIDE SEQUENCE [LARGE SCALE GENOMIC DNA]</scope>
    <source>
        <strain evidence="2 4">DSM 44078</strain>
    </source>
</reference>
<keyword evidence="1" id="KW-1133">Transmembrane helix</keyword>
<accession>A0ABT3C5F6</accession>
<reference evidence="2" key="1">
    <citation type="submission" date="2020-07" db="EMBL/GenBank/DDBJ databases">
        <authorList>
            <person name="Pettersson B.M.F."/>
            <person name="Behra P.R.K."/>
            <person name="Ramesh M."/>
            <person name="Das S."/>
            <person name="Dasgupta S."/>
            <person name="Kirsebom L.A."/>
        </authorList>
    </citation>
    <scope>NUCLEOTIDE SEQUENCE</scope>
    <source>
        <strain evidence="2">DSM 44078</strain>
    </source>
</reference>
<dbReference type="EMBL" id="JACKTY010000003">
    <property type="protein sequence ID" value="MCV7224446.1"/>
    <property type="molecule type" value="Genomic_DNA"/>
</dbReference>
<organism evidence="2 4">
    <name type="scientific">Mycolicibacterium komossense</name>
    <dbReference type="NCBI Taxonomy" id="1779"/>
    <lineage>
        <taxon>Bacteria</taxon>
        <taxon>Bacillati</taxon>
        <taxon>Actinomycetota</taxon>
        <taxon>Actinomycetes</taxon>
        <taxon>Mycobacteriales</taxon>
        <taxon>Mycobacteriaceae</taxon>
        <taxon>Mycolicibacterium</taxon>
    </lineage>
</organism>
<feature type="transmembrane region" description="Helical" evidence="1">
    <location>
        <begin position="7"/>
        <end position="25"/>
    </location>
</feature>